<dbReference type="EMBL" id="FSHM01000004">
    <property type="protein sequence ID" value="SIB08286.1"/>
    <property type="molecule type" value="Genomic_DNA"/>
</dbReference>
<feature type="compositionally biased region" description="Polar residues" evidence="1">
    <location>
        <begin position="1"/>
        <end position="11"/>
    </location>
</feature>
<organism evidence="2 3">
    <name type="scientific">Mycobacteroides abscessus subsp. abscessus</name>
    <dbReference type="NCBI Taxonomy" id="1185650"/>
    <lineage>
        <taxon>Bacteria</taxon>
        <taxon>Bacillati</taxon>
        <taxon>Actinomycetota</taxon>
        <taxon>Actinomycetes</taxon>
        <taxon>Mycobacteriales</taxon>
        <taxon>Mycobacteriaceae</taxon>
        <taxon>Mycobacteroides</taxon>
        <taxon>Mycobacteroides abscessus</taxon>
    </lineage>
</organism>
<reference evidence="2 3" key="1">
    <citation type="submission" date="2016-11" db="EMBL/GenBank/DDBJ databases">
        <authorList>
            <consortium name="Pathogen Informatics"/>
        </authorList>
    </citation>
    <scope>NUCLEOTIDE SEQUENCE [LARGE SCALE GENOMIC DNA]</scope>
    <source>
        <strain evidence="2 3">104</strain>
    </source>
</reference>
<feature type="region of interest" description="Disordered" evidence="1">
    <location>
        <begin position="1"/>
        <end position="29"/>
    </location>
</feature>
<evidence type="ECO:0000256" key="1">
    <source>
        <dbReference type="SAM" id="MobiDB-lite"/>
    </source>
</evidence>
<accession>A0AB38D0A2</accession>
<evidence type="ECO:0000313" key="3">
    <source>
        <dbReference type="Proteomes" id="UP000185210"/>
    </source>
</evidence>
<dbReference type="RefSeq" id="WP_074292853.1">
    <property type="nucleotide sequence ID" value="NZ_FSEH01000009.1"/>
</dbReference>
<comment type="caution">
    <text evidence="2">The sequence shown here is derived from an EMBL/GenBank/DDBJ whole genome shotgun (WGS) entry which is preliminary data.</text>
</comment>
<protein>
    <submittedName>
        <fullName evidence="2">Uncharacterized protein</fullName>
    </submittedName>
</protein>
<name>A0AB38D0A2_9MYCO</name>
<sequence length="121" mass="13385">MKTTTPAQAANGTGRWEVRIKPKPDPDQWSARVPTVVEAYLADHTRFVVKSPRGAEIFTSRNQSAAMTVARSLANIDELLARVNRLEHKAFGQHPALRAPMVAPTLPRRVGALRMIQDPHA</sequence>
<evidence type="ECO:0000313" key="2">
    <source>
        <dbReference type="EMBL" id="SIB08286.1"/>
    </source>
</evidence>
<dbReference type="Proteomes" id="UP000185210">
    <property type="component" value="Unassembled WGS sequence"/>
</dbReference>
<proteinExistence type="predicted"/>
<gene>
    <name evidence="2" type="ORF">SAMEA2070301_02788</name>
</gene>
<feature type="compositionally biased region" description="Basic and acidic residues" evidence="1">
    <location>
        <begin position="16"/>
        <end position="26"/>
    </location>
</feature>
<dbReference type="AlphaFoldDB" id="A0AB38D0A2"/>